<dbReference type="OrthoDB" id="440325at2759"/>
<dbReference type="PANTHER" id="PTHR43570">
    <property type="entry name" value="ALDEHYDE DEHYDROGENASE"/>
    <property type="match status" value="1"/>
</dbReference>
<dbReference type="SUPFAM" id="SSF53720">
    <property type="entry name" value="ALDH-like"/>
    <property type="match status" value="1"/>
</dbReference>
<dbReference type="InterPro" id="IPR015590">
    <property type="entry name" value="Aldehyde_DH_dom"/>
</dbReference>
<evidence type="ECO:0000256" key="1">
    <source>
        <dbReference type="ARBA" id="ARBA00009986"/>
    </source>
</evidence>
<feature type="domain" description="Aldehyde dehydrogenase" evidence="7">
    <location>
        <begin position="9"/>
        <end position="441"/>
    </location>
</feature>
<dbReference type="InterPro" id="IPR016163">
    <property type="entry name" value="Ald_DH_C"/>
</dbReference>
<dbReference type="GO" id="GO:0004029">
    <property type="term" value="F:aldehyde dehydrogenase (NAD+) activity"/>
    <property type="evidence" value="ECO:0007669"/>
    <property type="project" value="TreeGrafter"/>
</dbReference>
<dbReference type="GO" id="GO:0006081">
    <property type="term" value="P:aldehyde metabolic process"/>
    <property type="evidence" value="ECO:0007669"/>
    <property type="project" value="InterPro"/>
</dbReference>
<dbReference type="STRING" id="745531.A0A0C3SAP3"/>
<feature type="transmembrane region" description="Helical" evidence="6">
    <location>
        <begin position="491"/>
        <end position="508"/>
    </location>
</feature>
<dbReference type="InterPro" id="IPR016162">
    <property type="entry name" value="Ald_DH_N"/>
</dbReference>
<keyword evidence="6" id="KW-0812">Transmembrane</keyword>
<dbReference type="EMBL" id="KN840501">
    <property type="protein sequence ID" value="KIP07205.1"/>
    <property type="molecule type" value="Genomic_DNA"/>
</dbReference>
<dbReference type="InterPro" id="IPR012394">
    <property type="entry name" value="Aldehyde_DH_NAD(P)"/>
</dbReference>
<evidence type="ECO:0000313" key="9">
    <source>
        <dbReference type="Proteomes" id="UP000053257"/>
    </source>
</evidence>
<keyword evidence="2 4" id="KW-0560">Oxidoreductase</keyword>
<dbReference type="Proteomes" id="UP000053257">
    <property type="component" value="Unassembled WGS sequence"/>
</dbReference>
<protein>
    <recommendedName>
        <fullName evidence="4">Aldehyde dehydrogenase</fullName>
    </recommendedName>
</protein>
<dbReference type="Gene3D" id="3.40.605.10">
    <property type="entry name" value="Aldehyde Dehydrogenase, Chain A, domain 1"/>
    <property type="match status" value="1"/>
</dbReference>
<comment type="similarity">
    <text evidence="1 4">Belongs to the aldehyde dehydrogenase family.</text>
</comment>
<organism evidence="8 9">
    <name type="scientific">Phlebiopsis gigantea (strain 11061_1 CR5-6)</name>
    <name type="common">White-rot fungus</name>
    <name type="synonym">Peniophora gigantea</name>
    <dbReference type="NCBI Taxonomy" id="745531"/>
    <lineage>
        <taxon>Eukaryota</taxon>
        <taxon>Fungi</taxon>
        <taxon>Dikarya</taxon>
        <taxon>Basidiomycota</taxon>
        <taxon>Agaricomycotina</taxon>
        <taxon>Agaricomycetes</taxon>
        <taxon>Polyporales</taxon>
        <taxon>Phanerochaetaceae</taxon>
        <taxon>Phlebiopsis</taxon>
    </lineage>
</organism>
<dbReference type="PANTHER" id="PTHR43570:SF16">
    <property type="entry name" value="ALDEHYDE DEHYDROGENASE TYPE III, ISOFORM Q"/>
    <property type="match status" value="1"/>
</dbReference>
<feature type="active site" evidence="5">
    <location>
        <position position="218"/>
    </location>
</feature>
<keyword evidence="6" id="KW-1133">Transmembrane helix</keyword>
<evidence type="ECO:0000256" key="5">
    <source>
        <dbReference type="PIRSR" id="PIRSR036492-1"/>
    </source>
</evidence>
<evidence type="ECO:0000259" key="7">
    <source>
        <dbReference type="Pfam" id="PF00171"/>
    </source>
</evidence>
<dbReference type="GO" id="GO:0005737">
    <property type="term" value="C:cytoplasm"/>
    <property type="evidence" value="ECO:0007669"/>
    <property type="project" value="TreeGrafter"/>
</dbReference>
<dbReference type="FunFam" id="3.40.605.10:FF:000004">
    <property type="entry name" value="Aldehyde dehydrogenase"/>
    <property type="match status" value="1"/>
</dbReference>
<sequence>MAPLAYTPVEDIPKIHAELRQAFRTGKTKSVAYRKEQLAQLAWGQKDNATRLGEALQQDLGRPPIESDLLDINPSIGEAKDAYDNVEKWARTEKTRFDFNWFASGPRIRKEPKGVVLIIAPFNFPILLLLGHLASAIAAGCCVLLKPSELCPATCQVVTDIVTQYLDPDMVRIVNGDVPVVTQLLELQWDHILYTGGGRVAKIISMAAAKFLTPVTLEVRFPHHRKSPVVIDPKTADLPLAARRILWGKIANAGQVCTAPDYVLIPREAQDAFVKELQEAYKSFYAEDVAKSDSYSRIVSQAHAARIKRYIDETKGKVVIGGAVDVETRFVAPTVVRDVSFDDSTMEDEIFGPLLPIIPVRDVDEAIELINSRETPLSLYVFTKDAAFKAKVFDNTQSGAAIANEVVIHVGTTGMPFGGVGPSGSGGYLTGKYGFETFTHLRGTLDNPKWCAVDTLVLKGRYPPYTVKNLRRMLKVSMPPRAGARAGGKRWGLWLVLALVGAVSAVLTRRRV</sequence>
<proteinExistence type="inferred from homology"/>
<dbReference type="Gene3D" id="3.40.309.10">
    <property type="entry name" value="Aldehyde Dehydrogenase, Chain A, domain 2"/>
    <property type="match status" value="1"/>
</dbReference>
<evidence type="ECO:0000256" key="2">
    <source>
        <dbReference type="ARBA" id="ARBA00023002"/>
    </source>
</evidence>
<dbReference type="Pfam" id="PF00171">
    <property type="entry name" value="Aldedh"/>
    <property type="match status" value="1"/>
</dbReference>
<dbReference type="InterPro" id="IPR016161">
    <property type="entry name" value="Ald_DH/histidinol_DH"/>
</dbReference>
<keyword evidence="9" id="KW-1185">Reference proteome</keyword>
<evidence type="ECO:0000256" key="4">
    <source>
        <dbReference type="PIRNR" id="PIRNR036492"/>
    </source>
</evidence>
<dbReference type="PIRSF" id="PIRSF036492">
    <property type="entry name" value="ALDH"/>
    <property type="match status" value="1"/>
</dbReference>
<keyword evidence="6" id="KW-0472">Membrane</keyword>
<keyword evidence="3" id="KW-0520">NAD</keyword>
<evidence type="ECO:0000256" key="6">
    <source>
        <dbReference type="SAM" id="Phobius"/>
    </source>
</evidence>
<dbReference type="AlphaFoldDB" id="A0A0C3SAP3"/>
<evidence type="ECO:0000313" key="8">
    <source>
        <dbReference type="EMBL" id="KIP07205.1"/>
    </source>
</evidence>
<dbReference type="FunFam" id="3.40.309.10:FF:000025">
    <property type="entry name" value="Aldehyde dehydrogenase"/>
    <property type="match status" value="1"/>
</dbReference>
<reference evidence="8 9" key="1">
    <citation type="journal article" date="2014" name="PLoS Genet.">
        <title>Analysis of the Phlebiopsis gigantea genome, transcriptome and secretome provides insight into its pioneer colonization strategies of wood.</title>
        <authorList>
            <person name="Hori C."/>
            <person name="Ishida T."/>
            <person name="Igarashi K."/>
            <person name="Samejima M."/>
            <person name="Suzuki H."/>
            <person name="Master E."/>
            <person name="Ferreira P."/>
            <person name="Ruiz-Duenas F.J."/>
            <person name="Held B."/>
            <person name="Canessa P."/>
            <person name="Larrondo L.F."/>
            <person name="Schmoll M."/>
            <person name="Druzhinina I.S."/>
            <person name="Kubicek C.P."/>
            <person name="Gaskell J.A."/>
            <person name="Kersten P."/>
            <person name="St John F."/>
            <person name="Glasner J."/>
            <person name="Sabat G."/>
            <person name="Splinter BonDurant S."/>
            <person name="Syed K."/>
            <person name="Yadav J."/>
            <person name="Mgbeahuruike A.C."/>
            <person name="Kovalchuk A."/>
            <person name="Asiegbu F.O."/>
            <person name="Lackner G."/>
            <person name="Hoffmeister D."/>
            <person name="Rencoret J."/>
            <person name="Gutierrez A."/>
            <person name="Sun H."/>
            <person name="Lindquist E."/>
            <person name="Barry K."/>
            <person name="Riley R."/>
            <person name="Grigoriev I.V."/>
            <person name="Henrissat B."/>
            <person name="Kues U."/>
            <person name="Berka R.M."/>
            <person name="Martinez A.T."/>
            <person name="Covert S.F."/>
            <person name="Blanchette R.A."/>
            <person name="Cullen D."/>
        </authorList>
    </citation>
    <scope>NUCLEOTIDE SEQUENCE [LARGE SCALE GENOMIC DNA]</scope>
    <source>
        <strain evidence="8 9">11061_1 CR5-6</strain>
    </source>
</reference>
<name>A0A0C3SAP3_PHLG1</name>
<gene>
    <name evidence="8" type="ORF">PHLGIDRAFT_71410</name>
</gene>
<accession>A0A0C3SAP3</accession>
<evidence type="ECO:0000256" key="3">
    <source>
        <dbReference type="ARBA" id="ARBA00023027"/>
    </source>
</evidence>
<feature type="active site" evidence="5">
    <location>
        <position position="257"/>
    </location>
</feature>
<dbReference type="HOGENOM" id="CLU_005391_3_1_1"/>